<reference evidence="1" key="1">
    <citation type="submission" date="2018-01" db="EMBL/GenBank/DDBJ databases">
        <authorList>
            <person name="Mao J.F."/>
        </authorList>
    </citation>
    <scope>NUCLEOTIDE SEQUENCE</scope>
    <source>
        <strain evidence="1">Huo1</strain>
        <tissue evidence="1">Leaf</tissue>
    </source>
</reference>
<dbReference type="Proteomes" id="UP000298416">
    <property type="component" value="Unassembled WGS sequence"/>
</dbReference>
<dbReference type="AlphaFoldDB" id="A0A8X8WPE1"/>
<keyword evidence="2" id="KW-1185">Reference proteome</keyword>
<gene>
    <name evidence="1" type="ORF">SASPL_140776</name>
</gene>
<name>A0A8X8WPE1_SALSN</name>
<comment type="caution">
    <text evidence="1">The sequence shown here is derived from an EMBL/GenBank/DDBJ whole genome shotgun (WGS) entry which is preliminary data.</text>
</comment>
<organism evidence="1">
    <name type="scientific">Salvia splendens</name>
    <name type="common">Scarlet sage</name>
    <dbReference type="NCBI Taxonomy" id="180675"/>
    <lineage>
        <taxon>Eukaryota</taxon>
        <taxon>Viridiplantae</taxon>
        <taxon>Streptophyta</taxon>
        <taxon>Embryophyta</taxon>
        <taxon>Tracheophyta</taxon>
        <taxon>Spermatophyta</taxon>
        <taxon>Magnoliopsida</taxon>
        <taxon>eudicotyledons</taxon>
        <taxon>Gunneridae</taxon>
        <taxon>Pentapetalae</taxon>
        <taxon>asterids</taxon>
        <taxon>lamiids</taxon>
        <taxon>Lamiales</taxon>
        <taxon>Lamiaceae</taxon>
        <taxon>Nepetoideae</taxon>
        <taxon>Mentheae</taxon>
        <taxon>Salviinae</taxon>
        <taxon>Salvia</taxon>
        <taxon>Salvia subgen. Calosphace</taxon>
        <taxon>core Calosphace</taxon>
    </lineage>
</organism>
<dbReference type="EMBL" id="PNBA02000015">
    <property type="protein sequence ID" value="KAG6399300.1"/>
    <property type="molecule type" value="Genomic_DNA"/>
</dbReference>
<reference evidence="1" key="2">
    <citation type="submission" date="2020-08" db="EMBL/GenBank/DDBJ databases">
        <title>Plant Genome Project.</title>
        <authorList>
            <person name="Zhang R.-G."/>
        </authorList>
    </citation>
    <scope>NUCLEOTIDE SEQUENCE</scope>
    <source>
        <strain evidence="1">Huo1</strain>
        <tissue evidence="1">Leaf</tissue>
    </source>
</reference>
<sequence>MEPPLSSRLPEVSAVAYSRLLSPSRKEASPPSLSQPRPVAASRRLGYCRNRASSETRHCYLICDVLLEGSSYVVLGFLVIELDYSSVYAKASWKNLVSYGVVEFTSTAVFRFLSLLRLSLPLACSSAIE</sequence>
<evidence type="ECO:0000313" key="2">
    <source>
        <dbReference type="Proteomes" id="UP000298416"/>
    </source>
</evidence>
<protein>
    <submittedName>
        <fullName evidence="1">Uncharacterized protein</fullName>
    </submittedName>
</protein>
<evidence type="ECO:0000313" key="1">
    <source>
        <dbReference type="EMBL" id="KAG6399300.1"/>
    </source>
</evidence>
<proteinExistence type="predicted"/>
<accession>A0A8X8WPE1</accession>